<dbReference type="EMBL" id="CAJNNW010029505">
    <property type="protein sequence ID" value="CAE8700477.1"/>
    <property type="molecule type" value="Genomic_DNA"/>
</dbReference>
<sequence length="547" mass="60016">MGTGMPRESRACPPISEILQPTDRPETFGALRSWLRGAIAERSLSEEAQLVGSAYRCAVLLRLQEEARGGVRQNQAKELLREVLNSEAWAGEVVLSEEDLRSRASVEAPPPASSVLSRVAMSAHGAAADSACCLAAGRQSAPRSTVTVSEALAGMPSIEELHSPREEQLVFETLRNWVRTKRQTRQLEEAGACIGSQHRHAIVRFLLNFSEKKRLFKGRAQELLAQFRCLEGWCSDLEHQFPELLLPPRAPPSIMRPTSSTPAEGPSVEAARNKEGSDIFRQQTALAAPAASRPALSEAALDGLPSSDLLEDSSAHGQEVFRAVKAWVRARGNEGNLVEVGAHLPLAYRRNLLGHLSRRAASRCIFRMQAAELFHKIAAIDEWKHGLNDADLQLVELPISVDDGPYDGALTVNKPPSDGSGERLALATSQTFRSKEGTPLPTQLALQDLQADQQELFKTLCSWVWMRKRSAQLENDAKLLSLSHRRSIFCFLCDYVSRERLQKRKSSVEISQEVLGLLAELETWRQNAAANEARLAAALSSAPVPAG</sequence>
<dbReference type="Proteomes" id="UP000654075">
    <property type="component" value="Unassembled WGS sequence"/>
</dbReference>
<reference evidence="3" key="1">
    <citation type="submission" date="2021-02" db="EMBL/GenBank/DDBJ databases">
        <authorList>
            <person name="Dougan E. K."/>
            <person name="Rhodes N."/>
            <person name="Thang M."/>
            <person name="Chan C."/>
        </authorList>
    </citation>
    <scope>NUCLEOTIDE SEQUENCE</scope>
</reference>
<organism evidence="3 4">
    <name type="scientific">Polarella glacialis</name>
    <name type="common">Dinoflagellate</name>
    <dbReference type="NCBI Taxonomy" id="89957"/>
    <lineage>
        <taxon>Eukaryota</taxon>
        <taxon>Sar</taxon>
        <taxon>Alveolata</taxon>
        <taxon>Dinophyceae</taxon>
        <taxon>Suessiales</taxon>
        <taxon>Suessiaceae</taxon>
        <taxon>Polarella</taxon>
    </lineage>
</organism>
<dbReference type="Proteomes" id="UP000626109">
    <property type="component" value="Unassembled WGS sequence"/>
</dbReference>
<protein>
    <submittedName>
        <fullName evidence="3">Uncharacterized protein</fullName>
    </submittedName>
</protein>
<accession>A0A813K906</accession>
<proteinExistence type="predicted"/>
<evidence type="ECO:0000313" key="3">
    <source>
        <dbReference type="EMBL" id="CAE8700477.1"/>
    </source>
</evidence>
<dbReference type="EMBL" id="CAJNNV010027266">
    <property type="protein sequence ID" value="CAE8619963.1"/>
    <property type="molecule type" value="Genomic_DNA"/>
</dbReference>
<evidence type="ECO:0000256" key="1">
    <source>
        <dbReference type="SAM" id="MobiDB-lite"/>
    </source>
</evidence>
<evidence type="ECO:0000313" key="5">
    <source>
        <dbReference type="Proteomes" id="UP000654075"/>
    </source>
</evidence>
<dbReference type="AlphaFoldDB" id="A0A813K906"/>
<comment type="caution">
    <text evidence="3">The sequence shown here is derived from an EMBL/GenBank/DDBJ whole genome shotgun (WGS) entry which is preliminary data.</text>
</comment>
<evidence type="ECO:0000313" key="2">
    <source>
        <dbReference type="EMBL" id="CAE8619963.1"/>
    </source>
</evidence>
<name>A0A813K906_POLGL</name>
<gene>
    <name evidence="2" type="ORF">PGLA1383_LOCUS37537</name>
    <name evidence="3" type="ORF">PGLA2088_LOCUS31642</name>
</gene>
<evidence type="ECO:0000313" key="4">
    <source>
        <dbReference type="Proteomes" id="UP000626109"/>
    </source>
</evidence>
<keyword evidence="5" id="KW-1185">Reference proteome</keyword>
<feature type="region of interest" description="Disordered" evidence="1">
    <location>
        <begin position="249"/>
        <end position="269"/>
    </location>
</feature>